<feature type="transmembrane region" description="Helical" evidence="5">
    <location>
        <begin position="553"/>
        <end position="574"/>
    </location>
</feature>
<evidence type="ECO:0000313" key="8">
    <source>
        <dbReference type="Proteomes" id="UP000474640"/>
    </source>
</evidence>
<evidence type="ECO:0000259" key="6">
    <source>
        <dbReference type="Pfam" id="PF26616"/>
    </source>
</evidence>
<feature type="domain" description="CorA-like transporter" evidence="6">
    <location>
        <begin position="142"/>
        <end position="355"/>
    </location>
</feature>
<protein>
    <recommendedName>
        <fullName evidence="6">CorA-like transporter domain-containing protein</fullName>
    </recommendedName>
</protein>
<dbReference type="AlphaFoldDB" id="A0A7C8VDF9"/>
<evidence type="ECO:0000313" key="7">
    <source>
        <dbReference type="EMBL" id="KAF3278146.1"/>
    </source>
</evidence>
<name>A0A7C8VDF9_ORBOL</name>
<dbReference type="EMBL" id="JAABOJ010000025">
    <property type="protein sequence ID" value="KAF3278146.1"/>
    <property type="molecule type" value="Genomic_DNA"/>
</dbReference>
<organism evidence="7 8">
    <name type="scientific">Orbilia oligospora</name>
    <name type="common">Nematode-trapping fungus</name>
    <name type="synonym">Arthrobotrys oligospora</name>
    <dbReference type="NCBI Taxonomy" id="2813651"/>
    <lineage>
        <taxon>Eukaryota</taxon>
        <taxon>Fungi</taxon>
        <taxon>Dikarya</taxon>
        <taxon>Ascomycota</taxon>
        <taxon>Pezizomycotina</taxon>
        <taxon>Orbiliomycetes</taxon>
        <taxon>Orbiliales</taxon>
        <taxon>Orbiliaceae</taxon>
        <taxon>Orbilia</taxon>
    </lineage>
</organism>
<dbReference type="GO" id="GO:0016020">
    <property type="term" value="C:membrane"/>
    <property type="evidence" value="ECO:0007669"/>
    <property type="project" value="UniProtKB-SubCell"/>
</dbReference>
<dbReference type="InterPro" id="IPR058257">
    <property type="entry name" value="CorA-like_dom"/>
</dbReference>
<keyword evidence="3 5" id="KW-1133">Transmembrane helix</keyword>
<evidence type="ECO:0000256" key="4">
    <source>
        <dbReference type="ARBA" id="ARBA00023136"/>
    </source>
</evidence>
<dbReference type="OrthoDB" id="5396681at2759"/>
<comment type="subcellular location">
    <subcellularLocation>
        <location evidence="1">Membrane</location>
        <topology evidence="1">Multi-pass membrane protein</topology>
    </subcellularLocation>
</comment>
<dbReference type="SUPFAM" id="SSF144083">
    <property type="entry name" value="Magnesium transport protein CorA, transmembrane region"/>
    <property type="match status" value="1"/>
</dbReference>
<comment type="caution">
    <text evidence="7">The sequence shown here is derived from an EMBL/GenBank/DDBJ whole genome shotgun (WGS) entry which is preliminary data.</text>
</comment>
<dbReference type="InterPro" id="IPR045863">
    <property type="entry name" value="CorA_TM1_TM2"/>
</dbReference>
<evidence type="ECO:0000256" key="3">
    <source>
        <dbReference type="ARBA" id="ARBA00022989"/>
    </source>
</evidence>
<evidence type="ECO:0000256" key="1">
    <source>
        <dbReference type="ARBA" id="ARBA00004141"/>
    </source>
</evidence>
<feature type="transmembrane region" description="Helical" evidence="5">
    <location>
        <begin position="515"/>
        <end position="533"/>
    </location>
</feature>
<keyword evidence="2 5" id="KW-0812">Transmembrane</keyword>
<evidence type="ECO:0000256" key="2">
    <source>
        <dbReference type="ARBA" id="ARBA00022692"/>
    </source>
</evidence>
<reference evidence="7 8" key="1">
    <citation type="submission" date="2020-01" db="EMBL/GenBank/DDBJ databases">
        <authorList>
            <person name="Palmer J.M."/>
        </authorList>
    </citation>
    <scope>NUCLEOTIDE SEQUENCE [LARGE SCALE GENOMIC DNA]</scope>
    <source>
        <strain evidence="7 8">TWF970</strain>
    </source>
</reference>
<gene>
    <name evidence="7" type="ORF">TWF970_004605</name>
</gene>
<proteinExistence type="predicted"/>
<dbReference type="Gene3D" id="1.20.58.340">
    <property type="entry name" value="Magnesium transport protein CorA, transmembrane region"/>
    <property type="match status" value="1"/>
</dbReference>
<keyword evidence="4 5" id="KW-0472">Membrane</keyword>
<accession>A0A7C8VDF9</accession>
<sequence length="602" mass="69986">MADTLKDQTIFVRYVPSEQWLEGQLRKIFPSEPFQVNESQVGDRWVLRVPEELTKMSEELNDHEGASDSGGERVWHIWPRDCAREDRLYTAVDGKQDSNFLSDISQDRLFCDAAENLVTANVYTSAGWGRMSSSEEEIENVRGKKSLVIQSLDDLETHLDALQLDTPAQTISYFIDPEYSWGRLQVSEEVARRLFSSLPVHQQFISVISTFGEKISPVEQSYLTYFDRIQILNPFRTFRNTDSTIFTQTCGYDLGYLYKYVDLHGRERPKDPFAIRQTGVYHKYDPQAKRSVWIFIQPSESLKERLDSLFSRYKDNPIDLALQIEIHFLVLTHAAKNWRPYIKYLEDTFSRIQDKTEKGFYSNLDLETDSSSPKINFGDVREIHFFMDNLRTILQLIQMDYQIAKKVQQLLRRLRNRWIQETALNILTPRLEDVCDRFEQHLYDLSGHESRLNMLLMRANDISRLIQQIIDYRTGQFSQATNNKLNSLVSNAVGQGESIHSLARKGAKDTKMMKLFTIFTVIFLPGTFIASIFGTNFFAFSTESNHLIVASNIWIYFLISCTITCSLTAGWFLYRRIKRRSRFRVDKDVTKTVDGGTVDEKV</sequence>
<evidence type="ECO:0000256" key="5">
    <source>
        <dbReference type="SAM" id="Phobius"/>
    </source>
</evidence>
<dbReference type="Proteomes" id="UP000474640">
    <property type="component" value="Unassembled WGS sequence"/>
</dbReference>
<dbReference type="Pfam" id="PF26616">
    <property type="entry name" value="CorA-like"/>
    <property type="match status" value="1"/>
</dbReference>